<dbReference type="SUPFAM" id="SSF53098">
    <property type="entry name" value="Ribonuclease H-like"/>
    <property type="match status" value="1"/>
</dbReference>
<dbReference type="Gene3D" id="3.30.420.10">
    <property type="entry name" value="Ribonuclease H-like superfamily/Ribonuclease H"/>
    <property type="match status" value="1"/>
</dbReference>
<dbReference type="InterPro" id="IPR036397">
    <property type="entry name" value="RNaseH_sf"/>
</dbReference>
<dbReference type="RefSeq" id="WP_119988688.1">
    <property type="nucleotide sequence ID" value="NZ_CP032489.1"/>
</dbReference>
<organism evidence="1 2">
    <name type="scientific">Arachidicoccus soli</name>
    <dbReference type="NCBI Taxonomy" id="2341117"/>
    <lineage>
        <taxon>Bacteria</taxon>
        <taxon>Pseudomonadati</taxon>
        <taxon>Bacteroidota</taxon>
        <taxon>Chitinophagia</taxon>
        <taxon>Chitinophagales</taxon>
        <taxon>Chitinophagaceae</taxon>
        <taxon>Arachidicoccus</taxon>
    </lineage>
</organism>
<name>A0A386HR42_9BACT</name>
<evidence type="ECO:0000313" key="1">
    <source>
        <dbReference type="EMBL" id="AYD48233.1"/>
    </source>
</evidence>
<sequence length="668" mass="77181">MKLNADNNLFIEFSEMVEAGFPLNTLKSVNIRSTKGYGVTKDWEDARCVLYAYDEMSDKNREKIQQWLKKKVQCHHQPEDNCKCGDPVYYMSSKPLRDSIVMDRTAEQFYSAYRYDGPTGKSSLLPDVIRKYTLGASVLQTILEAEADKKKLIKERFGIAIESYYERICEIIKAWQTEGKLPNKFAGTYATLRRALQQFSVTGYPYLISHLYGNKLAAKVDDDLSESYLLELLDHHNQYDCVFISRIYNEWAEKNGHKTITDGTVKNFMARNKQFLSGRVGKAEINDKTRRKIKHNRPSSPMLLWESDDNHLDWWFRGDTAKEYHRIKGIIVTDSHNDYILGYAIAGEKMNADLVRLAYINAMYHVRELTGDWYAPFELKTDQWNINELTPYYEGIGHYYPTPVGSKGGRRIENLFGHIDWQRSLKWDNDNYTGHNISAKTRGVNLEAVTALKKEWAHIDEASVQLEQHIERLRTMPIGFDKKKKSRQQLWLEAFNTMPEKYKVPLTDEQFLMKFGITHGWSNQIRNGVVEPTILGTSYSYGVPKAYYMDNIGKSVFTKYDPYDPSRVLITDNQRLRFVAKAVTPVAGCMADMTDGGRNFLNKLLATTTEEMSQAGIKKQRRQDVLEQNGIGALLLSNGLKELKYQAVENYQRELMGIEKEYNPLSQM</sequence>
<protein>
    <recommendedName>
        <fullName evidence="3">Integrase catalytic domain-containing protein</fullName>
    </recommendedName>
</protein>
<keyword evidence="2" id="KW-1185">Reference proteome</keyword>
<dbReference type="Proteomes" id="UP000266118">
    <property type="component" value="Chromosome"/>
</dbReference>
<evidence type="ECO:0008006" key="3">
    <source>
        <dbReference type="Google" id="ProtNLM"/>
    </source>
</evidence>
<dbReference type="OrthoDB" id="612554at2"/>
<dbReference type="EMBL" id="CP032489">
    <property type="protein sequence ID" value="AYD48233.1"/>
    <property type="molecule type" value="Genomic_DNA"/>
</dbReference>
<dbReference type="InterPro" id="IPR012337">
    <property type="entry name" value="RNaseH-like_sf"/>
</dbReference>
<dbReference type="GO" id="GO:0003676">
    <property type="term" value="F:nucleic acid binding"/>
    <property type="evidence" value="ECO:0007669"/>
    <property type="project" value="InterPro"/>
</dbReference>
<proteinExistence type="predicted"/>
<accession>A0A386HR42</accession>
<evidence type="ECO:0000313" key="2">
    <source>
        <dbReference type="Proteomes" id="UP000266118"/>
    </source>
</evidence>
<reference evidence="1 2" key="1">
    <citation type="submission" date="2018-09" db="EMBL/GenBank/DDBJ databases">
        <title>Arachidicoccus sp. nov., a bacterium isolated from soil.</title>
        <authorList>
            <person name="Weon H.-Y."/>
            <person name="Kwon S.-W."/>
            <person name="Lee S.A."/>
        </authorList>
    </citation>
    <scope>NUCLEOTIDE SEQUENCE [LARGE SCALE GENOMIC DNA]</scope>
    <source>
        <strain evidence="1 2">KIS59-12</strain>
    </source>
</reference>
<dbReference type="AlphaFoldDB" id="A0A386HR42"/>
<dbReference type="KEGG" id="ark:D6B99_11855"/>
<gene>
    <name evidence="1" type="ORF">D6B99_11855</name>
</gene>